<organism evidence="5 6">
    <name type="scientific">Infirmifilum lucidum</name>
    <dbReference type="NCBI Taxonomy" id="2776706"/>
    <lineage>
        <taxon>Archaea</taxon>
        <taxon>Thermoproteota</taxon>
        <taxon>Thermoprotei</taxon>
        <taxon>Thermofilales</taxon>
        <taxon>Thermofilaceae</taxon>
        <taxon>Infirmifilum</taxon>
    </lineage>
</organism>
<evidence type="ECO:0000256" key="3">
    <source>
        <dbReference type="ARBA" id="ARBA00038054"/>
    </source>
</evidence>
<dbReference type="InterPro" id="IPR002563">
    <property type="entry name" value="Flavin_Rdtase-like_dom"/>
</dbReference>
<evidence type="ECO:0000313" key="6">
    <source>
        <dbReference type="Proteomes" id="UP000594121"/>
    </source>
</evidence>
<dbReference type="KEGG" id="thel:IG193_07935"/>
<dbReference type="EMBL" id="CP062310">
    <property type="protein sequence ID" value="QOJ78673.1"/>
    <property type="molecule type" value="Genomic_DNA"/>
</dbReference>
<accession>A0A7L9FI26</accession>
<comment type="similarity">
    <text evidence="3">Belongs to the flavoredoxin family.</text>
</comment>
<evidence type="ECO:0000256" key="2">
    <source>
        <dbReference type="ARBA" id="ARBA00022630"/>
    </source>
</evidence>
<evidence type="ECO:0000256" key="1">
    <source>
        <dbReference type="ARBA" id="ARBA00001917"/>
    </source>
</evidence>
<dbReference type="GeneID" id="59149817"/>
<dbReference type="InterPro" id="IPR012349">
    <property type="entry name" value="Split_barrel_FMN-bd"/>
</dbReference>
<dbReference type="InParanoid" id="A0A7L9FI26"/>
<comment type="cofactor">
    <cofactor evidence="1">
        <name>FMN</name>
        <dbReference type="ChEBI" id="CHEBI:58210"/>
    </cofactor>
</comment>
<dbReference type="Pfam" id="PF01613">
    <property type="entry name" value="Flavin_Reduct"/>
    <property type="match status" value="1"/>
</dbReference>
<feature type="domain" description="Flavin reductase like" evidence="4">
    <location>
        <begin position="9"/>
        <end position="155"/>
    </location>
</feature>
<evidence type="ECO:0000313" key="5">
    <source>
        <dbReference type="EMBL" id="QOJ78673.1"/>
    </source>
</evidence>
<keyword evidence="6" id="KW-1185">Reference proteome</keyword>
<evidence type="ECO:0000259" key="4">
    <source>
        <dbReference type="SMART" id="SM00903"/>
    </source>
</evidence>
<dbReference type="GO" id="GO:0010181">
    <property type="term" value="F:FMN binding"/>
    <property type="evidence" value="ECO:0007669"/>
    <property type="project" value="InterPro"/>
</dbReference>
<name>A0A7L9FI26_9CREN</name>
<dbReference type="PANTHER" id="PTHR43567">
    <property type="entry name" value="FLAVOREDOXIN-RELATED-RELATED"/>
    <property type="match status" value="1"/>
</dbReference>
<dbReference type="AlphaFoldDB" id="A0A7L9FI26"/>
<proteinExistence type="inferred from homology"/>
<reference evidence="5 6" key="1">
    <citation type="submission" date="2020-10" db="EMBL/GenBank/DDBJ databases">
        <title>Thermofilum lucidum 3507LT sp. nov. a novel member of Thermofilaceae family isolated from Chile hot spring, and proposal of description order Thermofilales.</title>
        <authorList>
            <person name="Zayulina K.S."/>
            <person name="Elcheninov A.G."/>
            <person name="Toshchakov S.V."/>
            <person name="Kublanov I.V."/>
        </authorList>
    </citation>
    <scope>NUCLEOTIDE SEQUENCE [LARGE SCALE GENOMIC DNA]</scope>
    <source>
        <strain evidence="5 6">3507LT</strain>
    </source>
</reference>
<keyword evidence="2" id="KW-0285">Flavoprotein</keyword>
<dbReference type="SUPFAM" id="SSF50475">
    <property type="entry name" value="FMN-binding split barrel"/>
    <property type="match status" value="1"/>
</dbReference>
<dbReference type="InterPro" id="IPR052174">
    <property type="entry name" value="Flavoredoxin"/>
</dbReference>
<dbReference type="Gene3D" id="2.30.110.10">
    <property type="entry name" value="Electron Transport, Fmn-binding Protein, Chain A"/>
    <property type="match status" value="1"/>
</dbReference>
<dbReference type="Proteomes" id="UP000594121">
    <property type="component" value="Chromosome"/>
</dbReference>
<gene>
    <name evidence="5" type="ORF">IG193_07935</name>
</gene>
<protein>
    <submittedName>
        <fullName evidence="5">Flavin reductase family protein</fullName>
    </submittedName>
</protein>
<dbReference type="SMART" id="SM00903">
    <property type="entry name" value="Flavin_Reduct"/>
    <property type="match status" value="1"/>
</dbReference>
<dbReference type="RefSeq" id="WP_192818645.1">
    <property type="nucleotide sequence ID" value="NZ_CP062310.1"/>
</dbReference>
<dbReference type="PANTHER" id="PTHR43567:SF1">
    <property type="entry name" value="FLAVOREDOXIN"/>
    <property type="match status" value="1"/>
</dbReference>
<sequence length="181" mass="20414">MRKVENIYLILHPRPAYVIGSGAVGEKVNFMAASWVSPIAEEPPLVGVAIDVTSYTHELLESYGEYTVNVLPVDRVEDIYFYGSRSGRGVDKSQRLSYRRGVKVRAPVLEASIGVLECRVFEKVRAKDVTFFIGEVLHAEADENLFDEKRGWNLKKVNLPLHNWGRGFYDVGKFYLVGSSD</sequence>